<dbReference type="Gene3D" id="3.40.50.2300">
    <property type="match status" value="1"/>
</dbReference>
<protein>
    <submittedName>
        <fullName evidence="4">Response regulator</fullName>
    </submittedName>
</protein>
<dbReference type="InterPro" id="IPR001789">
    <property type="entry name" value="Sig_transdc_resp-reg_receiver"/>
</dbReference>
<dbReference type="PANTHER" id="PTHR44591:SF3">
    <property type="entry name" value="RESPONSE REGULATORY DOMAIN-CONTAINING PROTEIN"/>
    <property type="match status" value="1"/>
</dbReference>
<feature type="modified residue" description="4-aspartylphosphate" evidence="2">
    <location>
        <position position="56"/>
    </location>
</feature>
<dbReference type="RefSeq" id="WP_252767686.1">
    <property type="nucleotide sequence ID" value="NZ_JAMXMC010000001.1"/>
</dbReference>
<organism evidence="4 5">
    <name type="scientific">Ideonella oryzae</name>
    <dbReference type="NCBI Taxonomy" id="2937441"/>
    <lineage>
        <taxon>Bacteria</taxon>
        <taxon>Pseudomonadati</taxon>
        <taxon>Pseudomonadota</taxon>
        <taxon>Betaproteobacteria</taxon>
        <taxon>Burkholderiales</taxon>
        <taxon>Sphaerotilaceae</taxon>
        <taxon>Ideonella</taxon>
    </lineage>
</organism>
<dbReference type="PANTHER" id="PTHR44591">
    <property type="entry name" value="STRESS RESPONSE REGULATOR PROTEIN 1"/>
    <property type="match status" value="1"/>
</dbReference>
<name>A0ABT1BHZ5_9BURK</name>
<evidence type="ECO:0000256" key="1">
    <source>
        <dbReference type="ARBA" id="ARBA00022553"/>
    </source>
</evidence>
<proteinExistence type="predicted"/>
<keyword evidence="5" id="KW-1185">Reference proteome</keyword>
<keyword evidence="1 2" id="KW-0597">Phosphoprotein</keyword>
<comment type="caution">
    <text evidence="4">The sequence shown here is derived from an EMBL/GenBank/DDBJ whole genome shotgun (WGS) entry which is preliminary data.</text>
</comment>
<dbReference type="SMART" id="SM00448">
    <property type="entry name" value="REC"/>
    <property type="match status" value="1"/>
</dbReference>
<dbReference type="SUPFAM" id="SSF47226">
    <property type="entry name" value="Histidine-containing phosphotransfer domain, HPT domain"/>
    <property type="match status" value="1"/>
</dbReference>
<dbReference type="InterPro" id="IPR036641">
    <property type="entry name" value="HPT_dom_sf"/>
</dbReference>
<evidence type="ECO:0000259" key="3">
    <source>
        <dbReference type="PROSITE" id="PS50110"/>
    </source>
</evidence>
<evidence type="ECO:0000313" key="5">
    <source>
        <dbReference type="Proteomes" id="UP001204851"/>
    </source>
</evidence>
<accession>A0ABT1BHZ5</accession>
<reference evidence="4 5" key="1">
    <citation type="submission" date="2022-06" db="EMBL/GenBank/DDBJ databases">
        <title>Ideonella sp. NS12-5 Genome sequencing and assembly.</title>
        <authorList>
            <person name="Jung Y."/>
        </authorList>
    </citation>
    <scope>NUCLEOTIDE SEQUENCE [LARGE SCALE GENOMIC DNA]</scope>
    <source>
        <strain evidence="4 5">NS12-5</strain>
    </source>
</reference>
<dbReference type="EMBL" id="JAMXMC010000001">
    <property type="protein sequence ID" value="MCO5975236.1"/>
    <property type="molecule type" value="Genomic_DNA"/>
</dbReference>
<gene>
    <name evidence="4" type="ORF">M0L44_00685</name>
</gene>
<dbReference type="SUPFAM" id="SSF52172">
    <property type="entry name" value="CheY-like"/>
    <property type="match status" value="1"/>
</dbReference>
<dbReference type="Pfam" id="PF00072">
    <property type="entry name" value="Response_reg"/>
    <property type="match status" value="1"/>
</dbReference>
<evidence type="ECO:0000313" key="4">
    <source>
        <dbReference type="EMBL" id="MCO5975236.1"/>
    </source>
</evidence>
<dbReference type="CDD" id="cd00156">
    <property type="entry name" value="REC"/>
    <property type="match status" value="1"/>
</dbReference>
<dbReference type="PROSITE" id="PS50110">
    <property type="entry name" value="RESPONSE_REGULATORY"/>
    <property type="match status" value="1"/>
</dbReference>
<dbReference type="InterPro" id="IPR050595">
    <property type="entry name" value="Bact_response_regulator"/>
</dbReference>
<dbReference type="InterPro" id="IPR011006">
    <property type="entry name" value="CheY-like_superfamily"/>
</dbReference>
<feature type="domain" description="Response regulatory" evidence="3">
    <location>
        <begin position="7"/>
        <end position="124"/>
    </location>
</feature>
<sequence>MTVRRPWVVLVEDDAAVRQFVTLALEDLPVTVRACATVDEALAVLREGPASLVLTDLRLVGDSGLRLLEVLAGDPALRGPARLAVFSGEGGPHMPEAWAALGVWRVVPKPASVKALTACVEAALAGEGAPQDGTAPGEAVPRGAVAAIASHFGGDQALYEAFRAGARAQFPADRAAGTLACQRGDAATLRHLGHSLRTVLGLLGEPDAAEQAWQLQKAAEQPAVDASRLCEAWRPLDAALVRLVSA</sequence>
<evidence type="ECO:0000256" key="2">
    <source>
        <dbReference type="PROSITE-ProRule" id="PRU00169"/>
    </source>
</evidence>
<dbReference type="Gene3D" id="1.20.120.160">
    <property type="entry name" value="HPT domain"/>
    <property type="match status" value="1"/>
</dbReference>
<dbReference type="Proteomes" id="UP001204851">
    <property type="component" value="Unassembled WGS sequence"/>
</dbReference>